<evidence type="ECO:0000313" key="1">
    <source>
        <dbReference type="EMBL" id="KAK3699607.1"/>
    </source>
</evidence>
<name>A0ACC3MPL8_9PEZI</name>
<organism evidence="1 2">
    <name type="scientific">Vermiconidia calcicola</name>
    <dbReference type="NCBI Taxonomy" id="1690605"/>
    <lineage>
        <taxon>Eukaryota</taxon>
        <taxon>Fungi</taxon>
        <taxon>Dikarya</taxon>
        <taxon>Ascomycota</taxon>
        <taxon>Pezizomycotina</taxon>
        <taxon>Dothideomycetes</taxon>
        <taxon>Dothideomycetidae</taxon>
        <taxon>Mycosphaerellales</taxon>
        <taxon>Extremaceae</taxon>
        <taxon>Vermiconidia</taxon>
    </lineage>
</organism>
<sequence>MLPHLFRMKHRSQIRSYLLGPLRVDWLVDVELLLLTFSTGIQDAISFPDFHCFASNQTGNTVVLAVGLAGLGGDLFELTNVGVSLAMFVLGSTLTGQIANVVGPRCRAWLLLTHLVQTTMAFGAAAIQAVYGVKASGSSVLGAIALLAFSSGAQVASMRPMRRSEITTAMATAAWVDLVIDPKLFALRNLSRDRRALFLAVLVGGSFAGAYGHVGIGSANTLIVCAAGKTLVTLLLLANREEPPQERCE</sequence>
<dbReference type="EMBL" id="JAUTXU010000195">
    <property type="protein sequence ID" value="KAK3699607.1"/>
    <property type="molecule type" value="Genomic_DNA"/>
</dbReference>
<dbReference type="Proteomes" id="UP001281147">
    <property type="component" value="Unassembled WGS sequence"/>
</dbReference>
<proteinExistence type="predicted"/>
<accession>A0ACC3MPL8</accession>
<keyword evidence="2" id="KW-1185">Reference proteome</keyword>
<reference evidence="1" key="1">
    <citation type="submission" date="2023-07" db="EMBL/GenBank/DDBJ databases">
        <title>Black Yeasts Isolated from many extreme environments.</title>
        <authorList>
            <person name="Coleine C."/>
            <person name="Stajich J.E."/>
            <person name="Selbmann L."/>
        </authorList>
    </citation>
    <scope>NUCLEOTIDE SEQUENCE</scope>
    <source>
        <strain evidence="1">CCFEE 5714</strain>
    </source>
</reference>
<comment type="caution">
    <text evidence="1">The sequence shown here is derived from an EMBL/GenBank/DDBJ whole genome shotgun (WGS) entry which is preliminary data.</text>
</comment>
<gene>
    <name evidence="1" type="ORF">LTR37_016343</name>
</gene>
<evidence type="ECO:0000313" key="2">
    <source>
        <dbReference type="Proteomes" id="UP001281147"/>
    </source>
</evidence>
<protein>
    <submittedName>
        <fullName evidence="1">Uncharacterized protein</fullName>
    </submittedName>
</protein>